<dbReference type="EMBL" id="QXFV01000040">
    <property type="protein sequence ID" value="KAE9051560.1"/>
    <property type="molecule type" value="Genomic_DNA"/>
</dbReference>
<feature type="region of interest" description="Disordered" evidence="1">
    <location>
        <begin position="336"/>
        <end position="384"/>
    </location>
</feature>
<reference evidence="4 5" key="1">
    <citation type="submission" date="2018-09" db="EMBL/GenBank/DDBJ databases">
        <title>Genomic investigation of the strawberry pathogen Phytophthora fragariae indicates pathogenicity is determined by transcriptional variation in three key races.</title>
        <authorList>
            <person name="Adams T.M."/>
            <person name="Armitage A.D."/>
            <person name="Sobczyk M.K."/>
            <person name="Bates H.J."/>
            <person name="Dunwell J.M."/>
            <person name="Nellist C.F."/>
            <person name="Harrison R.J."/>
        </authorList>
    </citation>
    <scope>NUCLEOTIDE SEQUENCE [LARGE SCALE GENOMIC DNA]</scope>
    <source>
        <strain evidence="3 4">SCRP249</strain>
        <strain evidence="2 5">SCRP324</strain>
    </source>
</reference>
<comment type="caution">
    <text evidence="2">The sequence shown here is derived from an EMBL/GenBank/DDBJ whole genome shotgun (WGS) entry which is preliminary data.</text>
</comment>
<dbReference type="EMBL" id="QXFU01000041">
    <property type="protein sequence ID" value="KAE9046826.1"/>
    <property type="molecule type" value="Genomic_DNA"/>
</dbReference>
<feature type="compositionally biased region" description="Polar residues" evidence="1">
    <location>
        <begin position="277"/>
        <end position="289"/>
    </location>
</feature>
<evidence type="ECO:0000256" key="1">
    <source>
        <dbReference type="SAM" id="MobiDB-lite"/>
    </source>
</evidence>
<proteinExistence type="predicted"/>
<feature type="compositionally biased region" description="Basic residues" evidence="1">
    <location>
        <begin position="182"/>
        <end position="191"/>
    </location>
</feature>
<sequence>MAARRETRQETMEFRERLEGVRHEDRVRLIAEHHTYLAGNRTSDVDFSSARPDPPGPSRVAIARAPQMGNDAAYLQRHKQILSQQRRDVAAKTLVGSGKKRLVQRKTTLDESWSPGDETEENDDDDKDDEAWDGEDELAAPQTALTTKAAKASGEPKPADKSKPARTPKTVARTPETNARVASKKPRKKNSRTLAKEAREALEAATRAAAAKRRQDQALENQREGKKSKIAARQRLIEARKKKGKANPNKRPAGSEASASSPKRRRASLHVAGASGNAESSSLDSQALMLNQRRVSRRKDIPRAPGGTFSVAESDEDALNLDCDEDEEEMTFEEVPADDDHEVPAEISMDDEPGENVVGGYITPSTGEGVAPSADGTADTWPDLSQDDMLEFAKDETKRVVY</sequence>
<dbReference type="AlphaFoldDB" id="A0A6A3NUT0"/>
<evidence type="ECO:0000313" key="5">
    <source>
        <dbReference type="Proteomes" id="UP000435112"/>
    </source>
</evidence>
<dbReference type="OrthoDB" id="129196at2759"/>
<dbReference type="Proteomes" id="UP000429607">
    <property type="component" value="Unassembled WGS sequence"/>
</dbReference>
<accession>A0A6A3NUT0</accession>
<feature type="compositionally biased region" description="Acidic residues" evidence="1">
    <location>
        <begin position="117"/>
        <end position="138"/>
    </location>
</feature>
<gene>
    <name evidence="3" type="ORF">PR001_g1324</name>
    <name evidence="2" type="ORF">PR002_g1425</name>
</gene>
<evidence type="ECO:0000313" key="2">
    <source>
        <dbReference type="EMBL" id="KAE9046826.1"/>
    </source>
</evidence>
<feature type="region of interest" description="Disordered" evidence="1">
    <location>
        <begin position="93"/>
        <end position="318"/>
    </location>
</feature>
<evidence type="ECO:0000313" key="3">
    <source>
        <dbReference type="EMBL" id="KAE9051560.1"/>
    </source>
</evidence>
<name>A0A6A3NUT0_9STRA</name>
<feature type="compositionally biased region" description="Basic and acidic residues" evidence="1">
    <location>
        <begin position="213"/>
        <end position="227"/>
    </location>
</feature>
<protein>
    <submittedName>
        <fullName evidence="2">Uncharacterized protein</fullName>
    </submittedName>
</protein>
<dbReference type="Proteomes" id="UP000435112">
    <property type="component" value="Unassembled WGS sequence"/>
</dbReference>
<evidence type="ECO:0000313" key="4">
    <source>
        <dbReference type="Proteomes" id="UP000429607"/>
    </source>
</evidence>
<organism evidence="2 5">
    <name type="scientific">Phytophthora rubi</name>
    <dbReference type="NCBI Taxonomy" id="129364"/>
    <lineage>
        <taxon>Eukaryota</taxon>
        <taxon>Sar</taxon>
        <taxon>Stramenopiles</taxon>
        <taxon>Oomycota</taxon>
        <taxon>Peronosporomycetes</taxon>
        <taxon>Peronosporales</taxon>
        <taxon>Peronosporaceae</taxon>
        <taxon>Phytophthora</taxon>
    </lineage>
</organism>
<feature type="region of interest" description="Disordered" evidence="1">
    <location>
        <begin position="42"/>
        <end position="61"/>
    </location>
</feature>